<proteinExistence type="predicted"/>
<dbReference type="InterPro" id="IPR044713">
    <property type="entry name" value="DNJA1/2-like"/>
</dbReference>
<dbReference type="EMBL" id="JBEDUW010000005">
    <property type="protein sequence ID" value="KAK9926503.1"/>
    <property type="molecule type" value="Genomic_DNA"/>
</dbReference>
<comment type="caution">
    <text evidence="3">The sequence shown here is derived from an EMBL/GenBank/DDBJ whole genome shotgun (WGS) entry which is preliminary data.</text>
</comment>
<organism evidence="3 4">
    <name type="scientific">Rubus argutus</name>
    <name type="common">Southern blackberry</name>
    <dbReference type="NCBI Taxonomy" id="59490"/>
    <lineage>
        <taxon>Eukaryota</taxon>
        <taxon>Viridiplantae</taxon>
        <taxon>Streptophyta</taxon>
        <taxon>Embryophyta</taxon>
        <taxon>Tracheophyta</taxon>
        <taxon>Spermatophyta</taxon>
        <taxon>Magnoliopsida</taxon>
        <taxon>eudicotyledons</taxon>
        <taxon>Gunneridae</taxon>
        <taxon>Pentapetalae</taxon>
        <taxon>rosids</taxon>
        <taxon>fabids</taxon>
        <taxon>Rosales</taxon>
        <taxon>Rosaceae</taxon>
        <taxon>Rosoideae</taxon>
        <taxon>Rosoideae incertae sedis</taxon>
        <taxon>Rubus</taxon>
    </lineage>
</organism>
<evidence type="ECO:0000259" key="2">
    <source>
        <dbReference type="PROSITE" id="PS50076"/>
    </source>
</evidence>
<dbReference type="GO" id="GO:0030544">
    <property type="term" value="F:Hsp70 protein binding"/>
    <property type="evidence" value="ECO:0007669"/>
    <property type="project" value="InterPro"/>
</dbReference>
<dbReference type="SUPFAM" id="SSF49493">
    <property type="entry name" value="HSP40/DnaJ peptide-binding domain"/>
    <property type="match status" value="2"/>
</dbReference>
<dbReference type="InterPro" id="IPR008971">
    <property type="entry name" value="HSP40/DnaJ_pept-bd"/>
</dbReference>
<evidence type="ECO:0000256" key="1">
    <source>
        <dbReference type="SAM" id="MobiDB-lite"/>
    </source>
</evidence>
<dbReference type="Proteomes" id="UP001457282">
    <property type="component" value="Unassembled WGS sequence"/>
</dbReference>
<name>A0AAW1WS76_RUBAR</name>
<feature type="region of interest" description="Disordered" evidence="1">
    <location>
        <begin position="32"/>
        <end position="66"/>
    </location>
</feature>
<feature type="region of interest" description="Disordered" evidence="1">
    <location>
        <begin position="113"/>
        <end position="137"/>
    </location>
</feature>
<accession>A0AAW1WS76</accession>
<dbReference type="Pfam" id="PF01556">
    <property type="entry name" value="DnaJ_C"/>
    <property type="match status" value="1"/>
</dbReference>
<evidence type="ECO:0000313" key="3">
    <source>
        <dbReference type="EMBL" id="KAK9926503.1"/>
    </source>
</evidence>
<dbReference type="InterPro" id="IPR001623">
    <property type="entry name" value="DnaJ_domain"/>
</dbReference>
<dbReference type="GO" id="GO:0051082">
    <property type="term" value="F:unfolded protein binding"/>
    <property type="evidence" value="ECO:0007669"/>
    <property type="project" value="InterPro"/>
</dbReference>
<keyword evidence="4" id="KW-1185">Reference proteome</keyword>
<dbReference type="PANTHER" id="PTHR43888">
    <property type="entry name" value="DNAJ-LIKE-2, ISOFORM A-RELATED"/>
    <property type="match status" value="1"/>
</dbReference>
<sequence length="357" mass="41829">MKHHPDKGGDPEKFIELINAYEVLSDPVKRAIYDKSSEDRHGQDRQSEDRHSEDRYGEDRYGKDRYSENRFGKDWYSEDRFGKDGYSEDRFGKDWYSEDRFGKDWYSEDRFGKDRHGEDRHGEDRYGEDRHSEDRHGEDRFGKDRYCKYRYCKDCGKDRYSEDRYGEKRYYLDVIHNLSVSLEELYTGTSKMVSFKRDTVCSECKGSGNSKDRRDWCQKCKGVKVVEEEKTLLVSVEKGMQNRQRIIVAGEGHEAPEETIAGDFVCVLEQKEHVSFKRKGDDLIYEGIITSSAAQYGFAFLLVHLDGRTAYLITYGPRRGSVEPFEFSVHDAGMPMFLRPSVKGKLYVHLTVDYSQD</sequence>
<protein>
    <recommendedName>
        <fullName evidence="2">J domain-containing protein</fullName>
    </recommendedName>
</protein>
<dbReference type="InterPro" id="IPR002939">
    <property type="entry name" value="DnaJ_C"/>
</dbReference>
<gene>
    <name evidence="3" type="ORF">M0R45_023731</name>
</gene>
<dbReference type="CDD" id="cd10747">
    <property type="entry name" value="DnaJ_C"/>
    <property type="match status" value="1"/>
</dbReference>
<evidence type="ECO:0000313" key="4">
    <source>
        <dbReference type="Proteomes" id="UP001457282"/>
    </source>
</evidence>
<feature type="domain" description="J" evidence="2">
    <location>
        <begin position="1"/>
        <end position="37"/>
    </location>
</feature>
<dbReference type="GO" id="GO:0006457">
    <property type="term" value="P:protein folding"/>
    <property type="evidence" value="ECO:0007669"/>
    <property type="project" value="InterPro"/>
</dbReference>
<dbReference type="Gene3D" id="2.60.260.20">
    <property type="entry name" value="Urease metallochaperone UreE, N-terminal domain"/>
    <property type="match status" value="2"/>
</dbReference>
<dbReference type="Gene3D" id="1.10.287.110">
    <property type="entry name" value="DnaJ domain"/>
    <property type="match status" value="1"/>
</dbReference>
<dbReference type="InterPro" id="IPR036869">
    <property type="entry name" value="J_dom_sf"/>
</dbReference>
<dbReference type="PROSITE" id="PS50076">
    <property type="entry name" value="DNAJ_2"/>
    <property type="match status" value="1"/>
</dbReference>
<dbReference type="AlphaFoldDB" id="A0AAW1WS76"/>
<dbReference type="Pfam" id="PF00226">
    <property type="entry name" value="DnaJ"/>
    <property type="match status" value="1"/>
</dbReference>
<reference evidence="3 4" key="1">
    <citation type="journal article" date="2023" name="G3 (Bethesda)">
        <title>A chromosome-length genome assembly and annotation of blackberry (Rubus argutus, cv. 'Hillquist').</title>
        <authorList>
            <person name="Bruna T."/>
            <person name="Aryal R."/>
            <person name="Dudchenko O."/>
            <person name="Sargent D.J."/>
            <person name="Mead D."/>
            <person name="Buti M."/>
            <person name="Cavallini A."/>
            <person name="Hytonen T."/>
            <person name="Andres J."/>
            <person name="Pham M."/>
            <person name="Weisz D."/>
            <person name="Mascagni F."/>
            <person name="Usai G."/>
            <person name="Natali L."/>
            <person name="Bassil N."/>
            <person name="Fernandez G.E."/>
            <person name="Lomsadze A."/>
            <person name="Armour M."/>
            <person name="Olukolu B."/>
            <person name="Poorten T."/>
            <person name="Britton C."/>
            <person name="Davik J."/>
            <person name="Ashrafi H."/>
            <person name="Aiden E.L."/>
            <person name="Borodovsky M."/>
            <person name="Worthington M."/>
        </authorList>
    </citation>
    <scope>NUCLEOTIDE SEQUENCE [LARGE SCALE GENOMIC DNA]</scope>
    <source>
        <strain evidence="3">PI 553951</strain>
    </source>
</reference>
<dbReference type="SUPFAM" id="SSF46565">
    <property type="entry name" value="Chaperone J-domain"/>
    <property type="match status" value="1"/>
</dbReference>